<evidence type="ECO:0000256" key="1">
    <source>
        <dbReference type="ARBA" id="ARBA00022723"/>
    </source>
</evidence>
<feature type="domain" description="RanBP2-type" evidence="5">
    <location>
        <begin position="29"/>
        <end position="50"/>
    </location>
</feature>
<comment type="caution">
    <text evidence="6">The sequence shown here is derived from an EMBL/GenBank/DDBJ whole genome shotgun (WGS) entry which is preliminary data.</text>
</comment>
<keyword evidence="1" id="KW-0479">Metal-binding</keyword>
<keyword evidence="7" id="KW-1185">Reference proteome</keyword>
<dbReference type="InterPro" id="IPR001876">
    <property type="entry name" value="Znf_RanBP2"/>
</dbReference>
<keyword evidence="2" id="KW-0863">Zinc-finger</keyword>
<dbReference type="PROSITE" id="PS01358">
    <property type="entry name" value="ZF_RANBP2_1"/>
    <property type="match status" value="1"/>
</dbReference>
<evidence type="ECO:0000313" key="6">
    <source>
        <dbReference type="EMBL" id="CAK0901524.1"/>
    </source>
</evidence>
<organism evidence="6 7">
    <name type="scientific">Prorocentrum cordatum</name>
    <dbReference type="NCBI Taxonomy" id="2364126"/>
    <lineage>
        <taxon>Eukaryota</taxon>
        <taxon>Sar</taxon>
        <taxon>Alveolata</taxon>
        <taxon>Dinophyceae</taxon>
        <taxon>Prorocentrales</taxon>
        <taxon>Prorocentraceae</taxon>
        <taxon>Prorocentrum</taxon>
    </lineage>
</organism>
<evidence type="ECO:0000256" key="2">
    <source>
        <dbReference type="ARBA" id="ARBA00022771"/>
    </source>
</evidence>
<feature type="region of interest" description="Disordered" evidence="4">
    <location>
        <begin position="252"/>
        <end position="309"/>
    </location>
</feature>
<feature type="region of interest" description="Disordered" evidence="4">
    <location>
        <begin position="339"/>
        <end position="361"/>
    </location>
</feature>
<dbReference type="Proteomes" id="UP001189429">
    <property type="component" value="Unassembled WGS sequence"/>
</dbReference>
<feature type="compositionally biased region" description="Low complexity" evidence="4">
    <location>
        <begin position="298"/>
        <end position="309"/>
    </location>
</feature>
<feature type="compositionally biased region" description="Low complexity" evidence="4">
    <location>
        <begin position="339"/>
        <end position="350"/>
    </location>
</feature>
<evidence type="ECO:0000313" key="7">
    <source>
        <dbReference type="Proteomes" id="UP001189429"/>
    </source>
</evidence>
<accession>A0ABN9XSI5</accession>
<evidence type="ECO:0000259" key="5">
    <source>
        <dbReference type="PROSITE" id="PS01358"/>
    </source>
</evidence>
<sequence>MVVHGQPAGGRSRDDVAVGGKAKSSWSDWVCSSRLCREWNWCSLWQCRSCGRVAPPWVKAAQPPAAAAGLEQPAADAEGFDFLAAPGESIDDACLSSLRSALGRKRRRLAAAEAAQAERKKADTPLPKALHGAGNALGKMVRQGRAKEQALLKAEEAHAAAITEREEAVAREAACAEAVEECRAALEAHREGQKAAEARQALEVGAAFAGTDLLGLVFGLIQQVEALPQGFAAGNGEAAFAEVAKQIAAVRRQAPPEPKGRSSWADTPVDVSYEDLDGDDEERARASSVPSVQDAAERGQAARRGAAHGAWPAAQPLARSLANAGAALLDDQPLATAAAGPAAGSRRPLASGWPGPSTGVAKPSPCPLRAGLEVLGCNGNVWNRSVEVIEAFFHAHQYWPQLVLLQETRLAQERLPGARAMARRLGYTAFLHEAVATEQSGPNATSGGVATPVRVGLQAEESACQLLAALRHRLIGVEVAAPSGLRLLAVAGYVQHSLGPRGFSLDLISAVSDLVAFSLELPWVLQAGFNMEPEPLQVLGPSEATCCAQGLEHVFDWFVASSDLATCTASCTTTLSDFGLHPHSPVLLRLQDVRCDALVEVPSRPARFPDVEVKGLRPREDALVQAFTVGKRGKVAQKEVTWSWAQGPKIRRMPFSALVQREARLKCSMLTHRLRSCLAVALQRIRAEQASRWHPNHSWWHEQEAAARAKLLDEATQEATGLRSEALPGASDEKWGDLAFHAGVVGCPTAIAKSQSWLLASQRRDAAEGAAAWRSWAQAAVEKGGRLAHRFSKAAPTPVVRDADTGRPLVGMGAVDQLTRTRQRLWLQEGFSRGVGAHRWDVGSWTLPPLTLEDLQQACRRYGPSVGLGCDNLHPRQLLLLPVALQLRLIDILSAFEDEPASIKGQ</sequence>
<proteinExistence type="predicted"/>
<dbReference type="InterPro" id="IPR036691">
    <property type="entry name" value="Endo/exonu/phosph_ase_sf"/>
</dbReference>
<feature type="non-terminal residue" evidence="6">
    <location>
        <position position="906"/>
    </location>
</feature>
<dbReference type="SUPFAM" id="SSF56219">
    <property type="entry name" value="DNase I-like"/>
    <property type="match status" value="1"/>
</dbReference>
<evidence type="ECO:0000256" key="3">
    <source>
        <dbReference type="ARBA" id="ARBA00022833"/>
    </source>
</evidence>
<reference evidence="6" key="1">
    <citation type="submission" date="2023-10" db="EMBL/GenBank/DDBJ databases">
        <authorList>
            <person name="Chen Y."/>
            <person name="Shah S."/>
            <person name="Dougan E. K."/>
            <person name="Thang M."/>
            <person name="Chan C."/>
        </authorList>
    </citation>
    <scope>NUCLEOTIDE SEQUENCE [LARGE SCALE GENOMIC DNA]</scope>
</reference>
<gene>
    <name evidence="6" type="ORF">PCOR1329_LOCUS78447</name>
</gene>
<dbReference type="EMBL" id="CAUYUJ010020946">
    <property type="protein sequence ID" value="CAK0901524.1"/>
    <property type="molecule type" value="Genomic_DNA"/>
</dbReference>
<keyword evidence="3" id="KW-0862">Zinc</keyword>
<feature type="compositionally biased region" description="Acidic residues" evidence="4">
    <location>
        <begin position="272"/>
        <end position="281"/>
    </location>
</feature>
<protein>
    <recommendedName>
        <fullName evidence="5">RanBP2-type domain-containing protein</fullName>
    </recommendedName>
</protein>
<evidence type="ECO:0000256" key="4">
    <source>
        <dbReference type="SAM" id="MobiDB-lite"/>
    </source>
</evidence>
<name>A0ABN9XSI5_9DINO</name>